<dbReference type="PANTHER" id="PTHR18964">
    <property type="entry name" value="ROK (REPRESSOR, ORF, KINASE) FAMILY"/>
    <property type="match status" value="1"/>
</dbReference>
<dbReference type="AlphaFoldDB" id="A0A496PFL3"/>
<accession>A0A496PFL3</accession>
<dbReference type="InterPro" id="IPR036388">
    <property type="entry name" value="WH-like_DNA-bd_sf"/>
</dbReference>
<dbReference type="EMBL" id="QQXL01000009">
    <property type="protein sequence ID" value="RKW69519.1"/>
    <property type="molecule type" value="Genomic_DNA"/>
</dbReference>
<dbReference type="PANTHER" id="PTHR18964:SF173">
    <property type="entry name" value="GLUCOKINASE"/>
    <property type="match status" value="1"/>
</dbReference>
<dbReference type="SUPFAM" id="SSF53067">
    <property type="entry name" value="Actin-like ATPase domain"/>
    <property type="match status" value="1"/>
</dbReference>
<dbReference type="Gene3D" id="1.10.10.10">
    <property type="entry name" value="Winged helix-like DNA-binding domain superfamily/Winged helix DNA-binding domain"/>
    <property type="match status" value="1"/>
</dbReference>
<dbReference type="InterPro" id="IPR043129">
    <property type="entry name" value="ATPase_NBD"/>
</dbReference>
<comment type="similarity">
    <text evidence="1">Belongs to the ROK (NagC/XylR) family.</text>
</comment>
<dbReference type="InterPro" id="IPR000600">
    <property type="entry name" value="ROK"/>
</dbReference>
<proteinExistence type="inferred from homology"/>
<evidence type="ECO:0000313" key="4">
    <source>
        <dbReference type="Proteomes" id="UP000273119"/>
    </source>
</evidence>
<name>A0A496PFL3_9MICC</name>
<dbReference type="Gene3D" id="3.30.420.40">
    <property type="match status" value="2"/>
</dbReference>
<dbReference type="InterPro" id="IPR036390">
    <property type="entry name" value="WH_DNA-bd_sf"/>
</dbReference>
<dbReference type="Proteomes" id="UP000273119">
    <property type="component" value="Unassembled WGS sequence"/>
</dbReference>
<dbReference type="SUPFAM" id="SSF46785">
    <property type="entry name" value="Winged helix' DNA-binding domain"/>
    <property type="match status" value="1"/>
</dbReference>
<dbReference type="Pfam" id="PF00480">
    <property type="entry name" value="ROK"/>
    <property type="match status" value="1"/>
</dbReference>
<organism evidence="3 4">
    <name type="scientific">Galactobacter caseinivorans</name>
    <dbReference type="NCBI Taxonomy" id="2676123"/>
    <lineage>
        <taxon>Bacteria</taxon>
        <taxon>Bacillati</taxon>
        <taxon>Actinomycetota</taxon>
        <taxon>Actinomycetes</taxon>
        <taxon>Micrococcales</taxon>
        <taxon>Micrococcaceae</taxon>
        <taxon>Galactobacter</taxon>
    </lineage>
</organism>
<sequence>MPPEVNGVSLGSVGPGSQSALRRDNVRRVVAVLGEQGPSTQAQLTRATGLSAGTVASIVKDLDSSGRVTLTPTTSSGRRALNIHLVDTGHVAVGLDIGRRHVRALVVTPAHEIVADVQRPLPLGHDAETGILAAREVMSKALEDAGRTHSQVLGAGVGLPGPYDPATGRIGSGAILPEWVGIDISEALSAALQVPVHVNNDANLGALAHLGWGDQETGENFVFVKIGTGIGTGLVMDSKLYGGYRGLAGEIGHTIVVEQGLVCRCGNRGCLETVASTSSMLRALAAAPHPPTTTDELVSAALSGDVATRRVVEDAGLSIGKVLGQMASLINPQTILLGGPLSDLGDLLLEPVIRGLLRHTVPEIGGTISVRVSGLRDRAEALGGAVSVLSAADPAELYGPVAV</sequence>
<gene>
    <name evidence="3" type="ORF">DWQ67_13170</name>
</gene>
<reference evidence="3 4" key="1">
    <citation type="submission" date="2018-07" db="EMBL/GenBank/DDBJ databases">
        <title>Arthrobacter sp. nov., isolated from raw cow's milk with high bacterial count.</title>
        <authorList>
            <person name="Hahne J."/>
            <person name="Isele D."/>
            <person name="Lipski A."/>
        </authorList>
    </citation>
    <scope>NUCLEOTIDE SEQUENCE [LARGE SCALE GENOMIC DNA]</scope>
    <source>
        <strain evidence="3 4">JZ R-183</strain>
    </source>
</reference>
<dbReference type="Pfam" id="PF13412">
    <property type="entry name" value="HTH_24"/>
    <property type="match status" value="1"/>
</dbReference>
<comment type="caution">
    <text evidence="3">The sequence shown here is derived from an EMBL/GenBank/DDBJ whole genome shotgun (WGS) entry which is preliminary data.</text>
</comment>
<protein>
    <submittedName>
        <fullName evidence="3">ROK family transcriptional regulator</fullName>
    </submittedName>
</protein>
<evidence type="ECO:0000256" key="1">
    <source>
        <dbReference type="ARBA" id="ARBA00006479"/>
    </source>
</evidence>
<dbReference type="RefSeq" id="WP_121486090.1">
    <property type="nucleotide sequence ID" value="NZ_QQXL01000009.1"/>
</dbReference>
<evidence type="ECO:0000313" key="3">
    <source>
        <dbReference type="EMBL" id="RKW69519.1"/>
    </source>
</evidence>
<keyword evidence="4" id="KW-1185">Reference proteome</keyword>
<feature type="region of interest" description="Disordered" evidence="2">
    <location>
        <begin position="1"/>
        <end position="21"/>
    </location>
</feature>
<evidence type="ECO:0000256" key="2">
    <source>
        <dbReference type="SAM" id="MobiDB-lite"/>
    </source>
</evidence>
<dbReference type="PROSITE" id="PS01125">
    <property type="entry name" value="ROK"/>
    <property type="match status" value="1"/>
</dbReference>
<dbReference type="InterPro" id="IPR049874">
    <property type="entry name" value="ROK_cs"/>
</dbReference>